<dbReference type="Proteomes" id="UP000582659">
    <property type="component" value="Unassembled WGS sequence"/>
</dbReference>
<comment type="similarity">
    <text evidence="2">Belongs to the GPN-loop GTPase family.</text>
</comment>
<dbReference type="PANTHER" id="PTHR12695">
    <property type="entry name" value="GENERAL TRANSCRIPTION FACTOR IIH SUBUNIT 2"/>
    <property type="match status" value="1"/>
</dbReference>
<name>A0A7I8XMV9_BURXY</name>
<dbReference type="InterPro" id="IPR030228">
    <property type="entry name" value="Gpn3"/>
</dbReference>
<dbReference type="InterPro" id="IPR012170">
    <property type="entry name" value="TFIIH_SSL1/p44"/>
</dbReference>
<keyword evidence="4" id="KW-0547">Nucleotide-binding</keyword>
<dbReference type="Proteomes" id="UP000659654">
    <property type="component" value="Unassembled WGS sequence"/>
</dbReference>
<dbReference type="Gene3D" id="3.40.50.410">
    <property type="entry name" value="von Willebrand factor, type A domain"/>
    <property type="match status" value="1"/>
</dbReference>
<dbReference type="FunFam" id="3.40.50.300:FF:000616">
    <property type="entry name" value="GPN-loop GTPase 3"/>
    <property type="match status" value="1"/>
</dbReference>
<dbReference type="CDD" id="cd17872">
    <property type="entry name" value="GPN3"/>
    <property type="match status" value="1"/>
</dbReference>
<dbReference type="NCBIfam" id="TIGR00622">
    <property type="entry name" value="ssl1"/>
    <property type="match status" value="1"/>
</dbReference>
<dbReference type="InterPro" id="IPR046349">
    <property type="entry name" value="C1-like_sf"/>
</dbReference>
<dbReference type="GO" id="GO:0005675">
    <property type="term" value="C:transcription factor TFIIH holo complex"/>
    <property type="evidence" value="ECO:0007669"/>
    <property type="project" value="TreeGrafter"/>
</dbReference>
<dbReference type="Pfam" id="PF04056">
    <property type="entry name" value="Ssl1"/>
    <property type="match status" value="1"/>
</dbReference>
<dbReference type="GO" id="GO:0005525">
    <property type="term" value="F:GTP binding"/>
    <property type="evidence" value="ECO:0007669"/>
    <property type="project" value="UniProtKB-KW"/>
</dbReference>
<protein>
    <recommendedName>
        <fullName evidence="3">GPN-loop GTPase 3</fullName>
    </recommendedName>
    <alternativeName>
        <fullName evidence="7">ATP-binding domain 1 family member C</fullName>
    </alternativeName>
</protein>
<dbReference type="GO" id="GO:0000439">
    <property type="term" value="C:transcription factor TFIIH core complex"/>
    <property type="evidence" value="ECO:0007669"/>
    <property type="project" value="InterPro"/>
</dbReference>
<dbReference type="SUPFAM" id="SSF53300">
    <property type="entry name" value="vWA-like"/>
    <property type="match status" value="1"/>
</dbReference>
<dbReference type="GO" id="GO:0016787">
    <property type="term" value="F:hydrolase activity"/>
    <property type="evidence" value="ECO:0007669"/>
    <property type="project" value="UniProtKB-KW"/>
</dbReference>
<evidence type="ECO:0000256" key="5">
    <source>
        <dbReference type="ARBA" id="ARBA00022801"/>
    </source>
</evidence>
<proteinExistence type="inferred from homology"/>
<organism evidence="9 10">
    <name type="scientific">Bursaphelenchus xylophilus</name>
    <name type="common">Pinewood nematode worm</name>
    <name type="synonym">Aphelenchoides xylophilus</name>
    <dbReference type="NCBI Taxonomy" id="6326"/>
    <lineage>
        <taxon>Eukaryota</taxon>
        <taxon>Metazoa</taxon>
        <taxon>Ecdysozoa</taxon>
        <taxon>Nematoda</taxon>
        <taxon>Chromadorea</taxon>
        <taxon>Rhabditida</taxon>
        <taxon>Tylenchina</taxon>
        <taxon>Tylenchomorpha</taxon>
        <taxon>Aphelenchoidea</taxon>
        <taxon>Aphelenchoididae</taxon>
        <taxon>Bursaphelenchus</taxon>
    </lineage>
</organism>
<dbReference type="SMR" id="A0A7I8XMV9"/>
<evidence type="ECO:0000313" key="9">
    <source>
        <dbReference type="EMBL" id="CAD5232470.1"/>
    </source>
</evidence>
<dbReference type="OrthoDB" id="5839at2759"/>
<evidence type="ECO:0000256" key="1">
    <source>
        <dbReference type="ARBA" id="ARBA00002411"/>
    </source>
</evidence>
<dbReference type="PROSITE" id="PS50234">
    <property type="entry name" value="VWFA"/>
    <property type="match status" value="1"/>
</dbReference>
<keyword evidence="10" id="KW-1185">Reference proteome</keyword>
<dbReference type="SUPFAM" id="SSF52540">
    <property type="entry name" value="P-loop containing nucleoside triphosphate hydrolases"/>
    <property type="match status" value="1"/>
</dbReference>
<dbReference type="InterPro" id="IPR002035">
    <property type="entry name" value="VWF_A"/>
</dbReference>
<comment type="caution">
    <text evidence="9">The sequence shown here is derived from an EMBL/GenBank/DDBJ whole genome shotgun (WGS) entry which is preliminary data.</text>
</comment>
<dbReference type="EMBL" id="CAJFCV020000005">
    <property type="protein sequence ID" value="CAG9124993.1"/>
    <property type="molecule type" value="Genomic_DNA"/>
</dbReference>
<dbReference type="GO" id="GO:0006351">
    <property type="term" value="P:DNA-templated transcription"/>
    <property type="evidence" value="ECO:0007669"/>
    <property type="project" value="InterPro"/>
</dbReference>
<dbReference type="SUPFAM" id="SSF57889">
    <property type="entry name" value="Cysteine-rich domain"/>
    <property type="match status" value="1"/>
</dbReference>
<gene>
    <name evidence="9" type="ORF">BXYJ_LOCUS12561</name>
</gene>
<dbReference type="SMART" id="SM00327">
    <property type="entry name" value="VWA"/>
    <property type="match status" value="1"/>
</dbReference>
<feature type="domain" description="VWFA" evidence="8">
    <location>
        <begin position="16"/>
        <end position="196"/>
    </location>
</feature>
<dbReference type="Gene3D" id="3.30.40.10">
    <property type="entry name" value="Zinc/RING finger domain, C3HC4 (zinc finger)"/>
    <property type="match status" value="1"/>
</dbReference>
<evidence type="ECO:0000256" key="7">
    <source>
        <dbReference type="ARBA" id="ARBA00029702"/>
    </source>
</evidence>
<accession>A0A7I8XMV9</accession>
<evidence type="ECO:0000256" key="4">
    <source>
        <dbReference type="ARBA" id="ARBA00022741"/>
    </source>
</evidence>
<evidence type="ECO:0000256" key="2">
    <source>
        <dbReference type="ARBA" id="ARBA00005290"/>
    </source>
</evidence>
<keyword evidence="5" id="KW-0378">Hydrolase</keyword>
<dbReference type="Pfam" id="PF03029">
    <property type="entry name" value="ATP_bind_1"/>
    <property type="match status" value="1"/>
</dbReference>
<sequence length="597" mass="67335">MDEEPLKMRKMGVMRYVSIIIDYSGAMLATQPLYPSLVSVTVQLLKDFVQKFFQFNPIAQIGIILCTDRRPNRLVAFTSDTRTLVDTLSGLDYASCTGEFSLQSSLQMAANDLSVQPGYASREIVVISGSLSTIDPGNIFTTFEDLKRQSIRASVIGLCAELFVFRKLTTITHGRCDTVLDQPHFQKILNDYIKPVVLPKGSESNLIRVCFPIRDAVFEPPVCVCHRDDFSQLEQAYICAQCGAHFCSTPVECGICGVLLITSPQLARTFQHLLQLDEFNEIDEPGQCYACHVNAEKRTVCPKCGQKFCKDCDELIHRMKYAQLVVGPAGSGKSTYCHIIQEHCRAAQRPVFICNLDPAADYFKYQPDVDVRDLISVKDVEEDEELILGPNGALVFCMEYLLKEVDALQEMLQAGEDDYFLFDCPGQIELYSHLPVMRQFVEKLQQWGFNVCTVFLLDSQFLLDADKFIAGALTTLSTMVSLETPAVSIVSKMDLMQKEDRQWIEDVLEGNAQTLLDSQEPTEWNKKHRLLSQMIADILDEYGLVRFVTLDCEDEENISQVLLTIDTCIQYGEDVDVRDRLADEVDVESPEDQGFDE</sequence>
<evidence type="ECO:0000313" key="10">
    <source>
        <dbReference type="Proteomes" id="UP000659654"/>
    </source>
</evidence>
<dbReference type="InterPro" id="IPR036465">
    <property type="entry name" value="vWFA_dom_sf"/>
</dbReference>
<dbReference type="GO" id="GO:0006289">
    <property type="term" value="P:nucleotide-excision repair"/>
    <property type="evidence" value="ECO:0007669"/>
    <property type="project" value="InterPro"/>
</dbReference>
<comment type="function">
    <text evidence="1">Small GTPase required for proper localization of RNA polymerase II (RNAPII). May act at an RNAP assembly step prior to nuclear import.</text>
</comment>
<dbReference type="InterPro" id="IPR004130">
    <property type="entry name" value="Gpn"/>
</dbReference>
<evidence type="ECO:0000256" key="3">
    <source>
        <dbReference type="ARBA" id="ARBA00014587"/>
    </source>
</evidence>
<keyword evidence="6" id="KW-0342">GTP-binding</keyword>
<evidence type="ECO:0000259" key="8">
    <source>
        <dbReference type="PROSITE" id="PS50234"/>
    </source>
</evidence>
<dbReference type="EMBL" id="CAJFDI010000005">
    <property type="protein sequence ID" value="CAD5232470.1"/>
    <property type="molecule type" value="Genomic_DNA"/>
</dbReference>
<reference evidence="9" key="1">
    <citation type="submission" date="2020-09" db="EMBL/GenBank/DDBJ databases">
        <authorList>
            <person name="Kikuchi T."/>
        </authorList>
    </citation>
    <scope>NUCLEOTIDE SEQUENCE</scope>
    <source>
        <strain evidence="9">Ka4C1</strain>
    </source>
</reference>
<dbReference type="Gene3D" id="3.40.50.300">
    <property type="entry name" value="P-loop containing nucleotide triphosphate hydrolases"/>
    <property type="match status" value="1"/>
</dbReference>
<dbReference type="PANTHER" id="PTHR12695:SF2">
    <property type="entry name" value="GENERAL TRANSCRIPTION FACTOR IIH SUBUNIT 2-RELATED"/>
    <property type="match status" value="1"/>
</dbReference>
<dbReference type="AlphaFoldDB" id="A0A7I8XMV9"/>
<dbReference type="InterPro" id="IPR013083">
    <property type="entry name" value="Znf_RING/FYVE/PHD"/>
</dbReference>
<dbReference type="GO" id="GO:0006357">
    <property type="term" value="P:regulation of transcription by RNA polymerase II"/>
    <property type="evidence" value="ECO:0007669"/>
    <property type="project" value="TreeGrafter"/>
</dbReference>
<dbReference type="InterPro" id="IPR027417">
    <property type="entry name" value="P-loop_NTPase"/>
</dbReference>
<evidence type="ECO:0000256" key="6">
    <source>
        <dbReference type="ARBA" id="ARBA00023134"/>
    </source>
</evidence>
<dbReference type="InterPro" id="IPR007198">
    <property type="entry name" value="Ssl1-like"/>
</dbReference>